<dbReference type="InterPro" id="IPR036872">
    <property type="entry name" value="CH_dom_sf"/>
</dbReference>
<dbReference type="FunFam" id="3.80.10.10:FF:000007">
    <property type="entry name" value="Leucine-rich repeat and calponin homology domain-containing protein 1 isoform 3"/>
    <property type="match status" value="1"/>
</dbReference>
<dbReference type="Pfam" id="PF00307">
    <property type="entry name" value="CH"/>
    <property type="match status" value="1"/>
</dbReference>
<dbReference type="PANTHER" id="PTHR48051">
    <property type="match status" value="1"/>
</dbReference>
<dbReference type="InterPro" id="IPR050216">
    <property type="entry name" value="LRR_domain-containing"/>
</dbReference>
<feature type="domain" description="Calponin-homology (CH)" evidence="4">
    <location>
        <begin position="356"/>
        <end position="465"/>
    </location>
</feature>
<dbReference type="AlphaFoldDB" id="A0A3B5KHN4"/>
<dbReference type="Gene3D" id="1.10.418.10">
    <property type="entry name" value="Calponin-like domain"/>
    <property type="match status" value="1"/>
</dbReference>
<evidence type="ECO:0000256" key="3">
    <source>
        <dbReference type="SAM" id="Phobius"/>
    </source>
</evidence>
<dbReference type="SMART" id="SM00364">
    <property type="entry name" value="LRR_BAC"/>
    <property type="match status" value="5"/>
</dbReference>
<sequence>MAAGDGAQLPATVAASRSVEKALEEAAVSGALNLSNRRLKEFPRSARNYDLSDITHADLSKNRLCELPEELCQFMSLETLSLYHNGMRSLSPSLSNLQALTYLNLSRNLLSSLPPSVFQLPFLRVLIISNNKLCSLSTSIYALTHLRQLDVSCNELQSLPPELGQLECLRDLNLRRNHLTTLPEEISELPLVRLDISCNGISHVPLCYRHLRHLQSISLDNNPLQMPPAQICSKGKYHIFKYLNMEACKRNQEELERHLRPTGFSTCLTEQELFTGQIGLLDSGFNSVESGSKRWSGNESTDDFSERSLRMTEVSRDQMNLEEEQEEDGFSLKTAALNCQLSVLLRLFNADENKDVLNTLPVLKTLESHLKITLPEDLGEALSNGTVLCQLVNHIRPRSVSIIHVPSPAVPKLSTAKSRVNVESFLGACRKLGLPEKAVCTCSDVLLSNLSPVLDCVTALLAVECEGVVGEKWSHSSSPSSSLLSLDFLLFYCAAMALLCVLYCYLLT</sequence>
<dbReference type="Gene3D" id="3.80.10.10">
    <property type="entry name" value="Ribonuclease Inhibitor"/>
    <property type="match status" value="2"/>
</dbReference>
<dbReference type="SMART" id="SM00369">
    <property type="entry name" value="LRR_TYP"/>
    <property type="match status" value="5"/>
</dbReference>
<keyword evidence="3" id="KW-0812">Transmembrane</keyword>
<dbReference type="PANTHER" id="PTHR48051:SF64">
    <property type="entry name" value="LEUCINE RICH REPEATS AND CALPONIN HOMOLOGY DOMAIN CONTAINING 4"/>
    <property type="match status" value="1"/>
</dbReference>
<dbReference type="InterPro" id="IPR032675">
    <property type="entry name" value="LRR_dom_sf"/>
</dbReference>
<keyword evidence="3" id="KW-1133">Transmembrane helix</keyword>
<keyword evidence="2" id="KW-0677">Repeat</keyword>
<dbReference type="InterPro" id="IPR001715">
    <property type="entry name" value="CH_dom"/>
</dbReference>
<dbReference type="PROSITE" id="PS50021">
    <property type="entry name" value="CH"/>
    <property type="match status" value="1"/>
</dbReference>
<evidence type="ECO:0000313" key="5">
    <source>
        <dbReference type="Ensembl" id="ENSTRUP00000054887.2"/>
    </source>
</evidence>
<dbReference type="Ensembl" id="ENSTRUT00000049718.2">
    <property type="protein sequence ID" value="ENSTRUP00000054887.2"/>
    <property type="gene ID" value="ENSTRUG00000001774.3"/>
</dbReference>
<keyword evidence="1" id="KW-0433">Leucine-rich repeat</keyword>
<dbReference type="InterPro" id="IPR001611">
    <property type="entry name" value="Leu-rich_rpt"/>
</dbReference>
<keyword evidence="6" id="KW-1185">Reference proteome</keyword>
<dbReference type="GO" id="GO:0005737">
    <property type="term" value="C:cytoplasm"/>
    <property type="evidence" value="ECO:0007669"/>
    <property type="project" value="TreeGrafter"/>
</dbReference>
<dbReference type="Proteomes" id="UP000005226">
    <property type="component" value="Chromosome 8"/>
</dbReference>
<protein>
    <submittedName>
        <fullName evidence="5">Leucine-rich repeats and calponin homology (CH) domain containing 4</fullName>
    </submittedName>
</protein>
<evidence type="ECO:0000259" key="4">
    <source>
        <dbReference type="PROSITE" id="PS50021"/>
    </source>
</evidence>
<dbReference type="SUPFAM" id="SSF52058">
    <property type="entry name" value="L domain-like"/>
    <property type="match status" value="1"/>
</dbReference>
<dbReference type="SUPFAM" id="SSF47576">
    <property type="entry name" value="Calponin-homology domain, CH-domain"/>
    <property type="match status" value="1"/>
</dbReference>
<proteinExistence type="predicted"/>
<dbReference type="SMART" id="SM00033">
    <property type="entry name" value="CH"/>
    <property type="match status" value="1"/>
</dbReference>
<dbReference type="GeneTree" id="ENSGT00940000166804"/>
<reference evidence="5" key="2">
    <citation type="submission" date="2025-08" db="UniProtKB">
        <authorList>
            <consortium name="Ensembl"/>
        </authorList>
    </citation>
    <scope>IDENTIFICATION</scope>
</reference>
<dbReference type="Pfam" id="PF00560">
    <property type="entry name" value="LRR_1"/>
    <property type="match status" value="1"/>
</dbReference>
<accession>A0A3B5KHN4</accession>
<reference evidence="5 6" key="1">
    <citation type="journal article" date="2011" name="Genome Biol. Evol.">
        <title>Integration of the genetic map and genome assembly of fugu facilitates insights into distinct features of genome evolution in teleosts and mammals.</title>
        <authorList>
            <person name="Kai W."/>
            <person name="Kikuchi K."/>
            <person name="Tohari S."/>
            <person name="Chew A.K."/>
            <person name="Tay A."/>
            <person name="Fujiwara A."/>
            <person name="Hosoya S."/>
            <person name="Suetake H."/>
            <person name="Naruse K."/>
            <person name="Brenner S."/>
            <person name="Suzuki Y."/>
            <person name="Venkatesh B."/>
        </authorList>
    </citation>
    <scope>NUCLEOTIDE SEQUENCE [LARGE SCALE GENOMIC DNA]</scope>
</reference>
<dbReference type="InterPro" id="IPR003591">
    <property type="entry name" value="Leu-rich_rpt_typical-subtyp"/>
</dbReference>
<evidence type="ECO:0000256" key="1">
    <source>
        <dbReference type="ARBA" id="ARBA00022614"/>
    </source>
</evidence>
<keyword evidence="3" id="KW-0472">Membrane</keyword>
<feature type="transmembrane region" description="Helical" evidence="3">
    <location>
        <begin position="488"/>
        <end position="507"/>
    </location>
</feature>
<evidence type="ECO:0000313" key="6">
    <source>
        <dbReference type="Proteomes" id="UP000005226"/>
    </source>
</evidence>
<dbReference type="Pfam" id="PF13855">
    <property type="entry name" value="LRR_8"/>
    <property type="match status" value="1"/>
</dbReference>
<evidence type="ECO:0000256" key="2">
    <source>
        <dbReference type="ARBA" id="ARBA00022737"/>
    </source>
</evidence>
<organism evidence="5 6">
    <name type="scientific">Takifugu rubripes</name>
    <name type="common">Japanese pufferfish</name>
    <name type="synonym">Fugu rubripes</name>
    <dbReference type="NCBI Taxonomy" id="31033"/>
    <lineage>
        <taxon>Eukaryota</taxon>
        <taxon>Metazoa</taxon>
        <taxon>Chordata</taxon>
        <taxon>Craniata</taxon>
        <taxon>Vertebrata</taxon>
        <taxon>Euteleostomi</taxon>
        <taxon>Actinopterygii</taxon>
        <taxon>Neopterygii</taxon>
        <taxon>Teleostei</taxon>
        <taxon>Neoteleostei</taxon>
        <taxon>Acanthomorphata</taxon>
        <taxon>Eupercaria</taxon>
        <taxon>Tetraodontiformes</taxon>
        <taxon>Tetradontoidea</taxon>
        <taxon>Tetraodontidae</taxon>
        <taxon>Takifugu</taxon>
    </lineage>
</organism>
<reference evidence="5" key="3">
    <citation type="submission" date="2025-09" db="UniProtKB">
        <authorList>
            <consortium name="Ensembl"/>
        </authorList>
    </citation>
    <scope>IDENTIFICATION</scope>
</reference>
<dbReference type="PROSITE" id="PS51450">
    <property type="entry name" value="LRR"/>
    <property type="match status" value="4"/>
</dbReference>
<name>A0A3B5KHN4_TAKRU</name>